<sequence length="116" mass="13343">MRMESTVDSKELPQSNGQDKRIQELRAQVDSVKNVMAENVERMMERGERLDSIECRTEALQTNSANFKMTARKVQRKFCMLNAKWTFISAIVSILIITVLIVLILHWCGVIGKRTN</sequence>
<evidence type="ECO:0000256" key="1">
    <source>
        <dbReference type="PROSITE-ProRule" id="PRU00290"/>
    </source>
</evidence>
<dbReference type="InterPro" id="IPR042855">
    <property type="entry name" value="V_SNARE_CC"/>
</dbReference>
<dbReference type="PRINTS" id="PR00219">
    <property type="entry name" value="SYNAPTOBREVN"/>
</dbReference>
<keyword evidence="5" id="KW-1185">Reference proteome</keyword>
<dbReference type="PROSITE" id="PS50892">
    <property type="entry name" value="V_SNARE"/>
    <property type="match status" value="1"/>
</dbReference>
<keyword evidence="2" id="KW-0472">Membrane</keyword>
<keyword evidence="2" id="KW-1133">Transmembrane helix</keyword>
<dbReference type="InterPro" id="IPR001388">
    <property type="entry name" value="Synaptobrevin-like"/>
</dbReference>
<dbReference type="AlphaFoldDB" id="A0A8S1HF89"/>
<feature type="transmembrane region" description="Helical" evidence="2">
    <location>
        <begin position="85"/>
        <end position="107"/>
    </location>
</feature>
<proteinExistence type="predicted"/>
<evidence type="ECO:0000256" key="2">
    <source>
        <dbReference type="SAM" id="Phobius"/>
    </source>
</evidence>
<feature type="domain" description="V-SNARE coiled-coil homology" evidence="3">
    <location>
        <begin position="21"/>
        <end position="81"/>
    </location>
</feature>
<evidence type="ECO:0000259" key="3">
    <source>
        <dbReference type="PROSITE" id="PS50892"/>
    </source>
</evidence>
<reference evidence="4" key="1">
    <citation type="submission" date="2020-10" db="EMBL/GenBank/DDBJ databases">
        <authorList>
            <person name="Kikuchi T."/>
        </authorList>
    </citation>
    <scope>NUCLEOTIDE SEQUENCE</scope>
    <source>
        <strain evidence="4">NKZ352</strain>
    </source>
</reference>
<accession>A0A8S1HF89</accession>
<evidence type="ECO:0000313" key="4">
    <source>
        <dbReference type="EMBL" id="CAD6195183.1"/>
    </source>
</evidence>
<gene>
    <name evidence="4" type="ORF">CAUJ_LOCUS11102</name>
</gene>
<dbReference type="Gene3D" id="1.20.5.110">
    <property type="match status" value="1"/>
</dbReference>
<dbReference type="OrthoDB" id="190375at2759"/>
<dbReference type="PANTHER" id="PTHR45701">
    <property type="entry name" value="SYNAPTOBREVIN FAMILY MEMBER"/>
    <property type="match status" value="1"/>
</dbReference>
<comment type="caution">
    <text evidence="4">The sequence shown here is derived from an EMBL/GenBank/DDBJ whole genome shotgun (WGS) entry which is preliminary data.</text>
</comment>
<dbReference type="Pfam" id="PF00957">
    <property type="entry name" value="Synaptobrevin"/>
    <property type="match status" value="1"/>
</dbReference>
<keyword evidence="2" id="KW-0812">Transmembrane</keyword>
<protein>
    <recommendedName>
        <fullName evidence="3">V-SNARE coiled-coil homology domain-containing protein</fullName>
    </recommendedName>
</protein>
<dbReference type="GO" id="GO:0016020">
    <property type="term" value="C:membrane"/>
    <property type="evidence" value="ECO:0007669"/>
    <property type="project" value="InterPro"/>
</dbReference>
<dbReference type="Proteomes" id="UP000835052">
    <property type="component" value="Unassembled WGS sequence"/>
</dbReference>
<dbReference type="InterPro" id="IPR016444">
    <property type="entry name" value="Synaptobrevin/VAMP"/>
</dbReference>
<dbReference type="SUPFAM" id="SSF58038">
    <property type="entry name" value="SNARE fusion complex"/>
    <property type="match status" value="1"/>
</dbReference>
<organism evidence="4 5">
    <name type="scientific">Caenorhabditis auriculariae</name>
    <dbReference type="NCBI Taxonomy" id="2777116"/>
    <lineage>
        <taxon>Eukaryota</taxon>
        <taxon>Metazoa</taxon>
        <taxon>Ecdysozoa</taxon>
        <taxon>Nematoda</taxon>
        <taxon>Chromadorea</taxon>
        <taxon>Rhabditida</taxon>
        <taxon>Rhabditina</taxon>
        <taxon>Rhabditomorpha</taxon>
        <taxon>Rhabditoidea</taxon>
        <taxon>Rhabditidae</taxon>
        <taxon>Peloderinae</taxon>
        <taxon>Caenorhabditis</taxon>
    </lineage>
</organism>
<dbReference type="GO" id="GO:0016192">
    <property type="term" value="P:vesicle-mediated transport"/>
    <property type="evidence" value="ECO:0007669"/>
    <property type="project" value="InterPro"/>
</dbReference>
<name>A0A8S1HF89_9PELO</name>
<evidence type="ECO:0000313" key="5">
    <source>
        <dbReference type="Proteomes" id="UP000835052"/>
    </source>
</evidence>
<keyword evidence="1" id="KW-0175">Coiled coil</keyword>
<dbReference type="EMBL" id="CAJGYM010000052">
    <property type="protein sequence ID" value="CAD6195183.1"/>
    <property type="molecule type" value="Genomic_DNA"/>
</dbReference>